<organism evidence="3 4">
    <name type="scientific">Effusibacillus dendaii</name>
    <dbReference type="NCBI Taxonomy" id="2743772"/>
    <lineage>
        <taxon>Bacteria</taxon>
        <taxon>Bacillati</taxon>
        <taxon>Bacillota</taxon>
        <taxon>Bacilli</taxon>
        <taxon>Bacillales</taxon>
        <taxon>Alicyclobacillaceae</taxon>
        <taxon>Effusibacillus</taxon>
    </lineage>
</organism>
<feature type="transmembrane region" description="Helical" evidence="2">
    <location>
        <begin position="77"/>
        <end position="96"/>
    </location>
</feature>
<gene>
    <name evidence="3" type="ORF">skT53_21960</name>
</gene>
<keyword evidence="2" id="KW-1133">Transmembrane helix</keyword>
<evidence type="ECO:0000313" key="4">
    <source>
        <dbReference type="Proteomes" id="UP000593802"/>
    </source>
</evidence>
<dbReference type="KEGG" id="eff:skT53_21960"/>
<dbReference type="RefSeq" id="WP_200756967.1">
    <property type="nucleotide sequence ID" value="NZ_AP023366.1"/>
</dbReference>
<dbReference type="Proteomes" id="UP000593802">
    <property type="component" value="Chromosome"/>
</dbReference>
<dbReference type="AlphaFoldDB" id="A0A7I8DHC7"/>
<evidence type="ECO:0000256" key="1">
    <source>
        <dbReference type="SAM" id="MobiDB-lite"/>
    </source>
</evidence>
<proteinExistence type="predicted"/>
<feature type="compositionally biased region" description="Polar residues" evidence="1">
    <location>
        <begin position="108"/>
        <end position="133"/>
    </location>
</feature>
<keyword evidence="2" id="KW-0812">Transmembrane</keyword>
<evidence type="ECO:0008006" key="5">
    <source>
        <dbReference type="Google" id="ProtNLM"/>
    </source>
</evidence>
<dbReference type="EMBL" id="AP023366">
    <property type="protein sequence ID" value="BCJ87211.1"/>
    <property type="molecule type" value="Genomic_DNA"/>
</dbReference>
<sequence length="463" mass="50370">MKCADVLNELWSGKKSEEIRLHLEICSSCSQEAFEIQQIVKSLRSIEYPKPSRSLLPNRDTIRQIVQKNRKKPWQSISNVAAVATILLAVGTGVLINHFQNRSTGFTTGSPVALSNPSATTGLASAPGSSNTEPAKPPAISDSTGDSEGSKLPDAVKGLLNNPALKGDDKSAARVRPSDLPIPPNNGTDSTLSVEVPADAAKAAKVAKSPARMQGIAAAKPDNTNATADTQATPDPQQSEFAKSISAYFNGPHKPAGTKEITVESFTADPQTEDRVLTGKAVLNVTLEPNAKSDFQAGKNEVFVLFVLRQEVWEVEKTSTSPLTTDDAPPYYLSLDKIGQTIGGRVTEIYISEYRDDKFVQQIHSIRILTDPDQAPNGTIRPSSFINIDFNQDMPEGLRLALNKGDRVIVTVGPLDPKVVKEENRWYSTLDRFFIYHGGKYYDFKGNVVNLKDINPQQANPQK</sequence>
<evidence type="ECO:0000313" key="3">
    <source>
        <dbReference type="EMBL" id="BCJ87211.1"/>
    </source>
</evidence>
<reference evidence="3 4" key="1">
    <citation type="submission" date="2020-08" db="EMBL/GenBank/DDBJ databases">
        <title>Complete Genome Sequence of Effusibacillus dendaii Strain skT53, Isolated from Farmland soil.</title>
        <authorList>
            <person name="Konishi T."/>
            <person name="Kawasaki H."/>
        </authorList>
    </citation>
    <scope>NUCLEOTIDE SEQUENCE [LARGE SCALE GENOMIC DNA]</scope>
    <source>
        <strain evidence="4">skT53</strain>
    </source>
</reference>
<feature type="region of interest" description="Disordered" evidence="1">
    <location>
        <begin position="108"/>
        <end position="192"/>
    </location>
</feature>
<protein>
    <recommendedName>
        <fullName evidence="5">Zinc-finger domain-containing protein</fullName>
    </recommendedName>
</protein>
<evidence type="ECO:0000256" key="2">
    <source>
        <dbReference type="SAM" id="Phobius"/>
    </source>
</evidence>
<accession>A0A7I8DHC7</accession>
<keyword evidence="4" id="KW-1185">Reference proteome</keyword>
<name>A0A7I8DHC7_9BACL</name>
<keyword evidence="2" id="KW-0472">Membrane</keyword>